<protein>
    <submittedName>
        <fullName evidence="1">Uncharacterized protein</fullName>
    </submittedName>
</protein>
<proteinExistence type="predicted"/>
<reference evidence="1 2" key="1">
    <citation type="submission" date="2018-06" db="EMBL/GenBank/DDBJ databases">
        <authorList>
            <consortium name="Pathogen Informatics"/>
            <person name="Doyle S."/>
        </authorList>
    </citation>
    <scope>NUCLEOTIDE SEQUENCE [LARGE SCALE GENOMIC DNA]</scope>
    <source>
        <strain evidence="1 2">NCTC12224</strain>
    </source>
</reference>
<evidence type="ECO:0000313" key="2">
    <source>
        <dbReference type="Proteomes" id="UP000254924"/>
    </source>
</evidence>
<keyword evidence="2" id="KW-1185">Reference proteome</keyword>
<dbReference type="Proteomes" id="UP000254924">
    <property type="component" value="Unassembled WGS sequence"/>
</dbReference>
<dbReference type="EMBL" id="UHFN01000002">
    <property type="protein sequence ID" value="SUN58024.1"/>
    <property type="molecule type" value="Genomic_DNA"/>
</dbReference>
<dbReference type="AlphaFoldDB" id="A0A380JZR5"/>
<sequence>MMTPQLDMLFQLFAAKEAVSYSFNNQFDGTWLLEATNANDAIVFRMVTFDSEVGFILLRLQELPPVVEKVETHADLITVAY</sequence>
<evidence type="ECO:0000313" key="1">
    <source>
        <dbReference type="EMBL" id="SUN58024.1"/>
    </source>
</evidence>
<name>A0A380JZR5_9STRE</name>
<organism evidence="1 2">
    <name type="scientific">Streptococcus hyointestinalis</name>
    <dbReference type="NCBI Taxonomy" id="1337"/>
    <lineage>
        <taxon>Bacteria</taxon>
        <taxon>Bacillati</taxon>
        <taxon>Bacillota</taxon>
        <taxon>Bacilli</taxon>
        <taxon>Lactobacillales</taxon>
        <taxon>Streptococcaceae</taxon>
        <taxon>Streptococcus</taxon>
    </lineage>
</organism>
<accession>A0A380JZR5</accession>
<gene>
    <name evidence="1" type="ORF">NCTC12224_00071</name>
</gene>